<dbReference type="PANTHER" id="PTHR43674:SF2">
    <property type="entry name" value="BETA-UREIDOPROPIONASE"/>
    <property type="match status" value="1"/>
</dbReference>
<proteinExistence type="predicted"/>
<dbReference type="InterPro" id="IPR036526">
    <property type="entry name" value="C-N_Hydrolase_sf"/>
</dbReference>
<evidence type="ECO:0000259" key="2">
    <source>
        <dbReference type="PROSITE" id="PS50263"/>
    </source>
</evidence>
<protein>
    <submittedName>
        <fullName evidence="4">Carbon-nitrogen hydrolase family protein</fullName>
    </submittedName>
</protein>
<dbReference type="PANTHER" id="PTHR43674">
    <property type="entry name" value="NITRILASE C965.09-RELATED"/>
    <property type="match status" value="1"/>
</dbReference>
<comment type="caution">
    <text evidence="4">The sequence shown here is derived from an EMBL/GenBank/DDBJ whole genome shotgun (WGS) entry which is preliminary data.</text>
</comment>
<dbReference type="Pfam" id="PF00795">
    <property type="entry name" value="CN_hydrolase"/>
    <property type="match status" value="1"/>
</dbReference>
<sequence>MTIVRIAAAQTIEFREDIEGALACATKLFDEAGNAGARLLCFPEGYLQGYFTDDTSARRVALDVKSREFNKLFERFPMSGPMIVMGFIEISKGRLFNSALVMENSTVIGCYRKQYLLPGEHAFTAGEDAPIFEVDGLKFGINICYDTNFSASARCVADLGAELIVCPANNMMRRDKAEFFKDAHNYGRGDRCRETGLWLISADVTGERDGRVSWGPTAVLNAAGQVVKQLPLEIPGLLVVDIPVRKEAVGC</sequence>
<dbReference type="CDD" id="cd07197">
    <property type="entry name" value="nitrilase"/>
    <property type="match status" value="1"/>
</dbReference>
<evidence type="ECO:0000256" key="1">
    <source>
        <dbReference type="ARBA" id="ARBA00022801"/>
    </source>
</evidence>
<accession>A0AAE5RXW6</accession>
<dbReference type="PROSITE" id="PS50263">
    <property type="entry name" value="CN_HYDROLASE"/>
    <property type="match status" value="1"/>
</dbReference>
<name>A0AAE5RXW6_9HYPH</name>
<dbReference type="InterPro" id="IPR050345">
    <property type="entry name" value="Aliph_Amidase/BUP"/>
</dbReference>
<dbReference type="GeneID" id="86880267"/>
<gene>
    <name evidence="4" type="ORF">CPJ18_13145</name>
    <name evidence="3" type="ORF">RMS29_11310</name>
</gene>
<dbReference type="InterPro" id="IPR003010">
    <property type="entry name" value="C-N_Hydrolase"/>
</dbReference>
<dbReference type="SUPFAM" id="SSF56317">
    <property type="entry name" value="Carbon-nitrogen hydrolase"/>
    <property type="match status" value="1"/>
</dbReference>
<dbReference type="GO" id="GO:0016811">
    <property type="term" value="F:hydrolase activity, acting on carbon-nitrogen (but not peptide) bonds, in linear amides"/>
    <property type="evidence" value="ECO:0007669"/>
    <property type="project" value="TreeGrafter"/>
</dbReference>
<dbReference type="RefSeq" id="WP_103658809.1">
    <property type="nucleotide sequence ID" value="NZ_CP192764.1"/>
</dbReference>
<evidence type="ECO:0000313" key="3">
    <source>
        <dbReference type="EMBL" id="MDX8329816.1"/>
    </source>
</evidence>
<dbReference type="AlphaFoldDB" id="A0AAE5RXW6"/>
<evidence type="ECO:0000313" key="5">
    <source>
        <dbReference type="Proteomes" id="UP000237447"/>
    </source>
</evidence>
<keyword evidence="6" id="KW-1185">Reference proteome</keyword>
<dbReference type="EMBL" id="NXEJ01000006">
    <property type="protein sequence ID" value="POO51450.1"/>
    <property type="molecule type" value="Genomic_DNA"/>
</dbReference>
<dbReference type="Gene3D" id="3.60.110.10">
    <property type="entry name" value="Carbon-nitrogen hydrolase"/>
    <property type="match status" value="1"/>
</dbReference>
<organism evidence="4 5">
    <name type="scientific">Agrobacterium rosae</name>
    <dbReference type="NCBI Taxonomy" id="1972867"/>
    <lineage>
        <taxon>Bacteria</taxon>
        <taxon>Pseudomonadati</taxon>
        <taxon>Pseudomonadota</taxon>
        <taxon>Alphaproteobacteria</taxon>
        <taxon>Hyphomicrobiales</taxon>
        <taxon>Rhizobiaceae</taxon>
        <taxon>Rhizobium/Agrobacterium group</taxon>
        <taxon>Agrobacterium</taxon>
    </lineage>
</organism>
<dbReference type="EMBL" id="JAVRAD010000004">
    <property type="protein sequence ID" value="MDX8329816.1"/>
    <property type="molecule type" value="Genomic_DNA"/>
</dbReference>
<feature type="domain" description="CN hydrolase" evidence="2">
    <location>
        <begin position="4"/>
        <end position="244"/>
    </location>
</feature>
<dbReference type="Proteomes" id="UP000237447">
    <property type="component" value="Unassembled WGS sequence"/>
</dbReference>
<reference evidence="3 6" key="2">
    <citation type="journal article" date="2023" name="Phytobiomes J">
        <title>Deciphering the key players within the bacterial microbiota associated with aerial crown gall tumors on rhododendron: Insights into the gallobiome.</title>
        <authorList>
            <person name="Kuzmanovic N."/>
            <person name="Nesme J."/>
            <person name="Wolf J."/>
            <person name="Neumann-Schaal M."/>
            <person name="Petersen J."/>
            <person name="Fernandez-Gnecco G."/>
            <person name="Sproeer C."/>
            <person name="Bunk B."/>
            <person name="Overmann J."/>
            <person name="Sorensen S.J."/>
            <person name="Idczak E."/>
            <person name="Smalla K."/>
        </authorList>
    </citation>
    <scope>NUCLEOTIDE SEQUENCE [LARGE SCALE GENOMIC DNA]</scope>
    <source>
        <strain evidence="3">Rho-14.1</strain>
        <strain evidence="6">rho-14.1</strain>
    </source>
</reference>
<evidence type="ECO:0000313" key="4">
    <source>
        <dbReference type="EMBL" id="POO51450.1"/>
    </source>
</evidence>
<evidence type="ECO:0000313" key="6">
    <source>
        <dbReference type="Proteomes" id="UP001277561"/>
    </source>
</evidence>
<keyword evidence="1 4" id="KW-0378">Hydrolase</keyword>
<reference evidence="4 5" key="1">
    <citation type="journal article" date="2018" name="Syst. Appl. Microbiol.">
        <title>Agrobacterium rosae sp. nov., isolated from galls on different agricultural crops.</title>
        <authorList>
            <person name="Kuzmanovic N."/>
            <person name="Pulawska J."/>
            <person name="Smalla K."/>
            <person name="Nesme X."/>
        </authorList>
    </citation>
    <scope>NUCLEOTIDE SEQUENCE [LARGE SCALE GENOMIC DNA]</scope>
    <source>
        <strain evidence="4 5">NCPPB 1650</strain>
    </source>
</reference>
<dbReference type="Proteomes" id="UP001277561">
    <property type="component" value="Unassembled WGS sequence"/>
</dbReference>